<feature type="transmembrane region" description="Helical" evidence="1">
    <location>
        <begin position="30"/>
        <end position="51"/>
    </location>
</feature>
<dbReference type="EMBL" id="CP092625">
    <property type="protein sequence ID" value="UMM41885.1"/>
    <property type="molecule type" value="Genomic_DNA"/>
</dbReference>
<evidence type="ECO:0000313" key="4">
    <source>
        <dbReference type="Proteomes" id="UP000827892"/>
    </source>
</evidence>
<keyword evidence="5" id="KW-1185">Reference proteome</keyword>
<proteinExistence type="predicted"/>
<feature type="transmembrane region" description="Helical" evidence="1">
    <location>
        <begin position="142"/>
        <end position="161"/>
    </location>
</feature>
<protein>
    <recommendedName>
        <fullName evidence="6">Transmembrane protein</fullName>
    </recommendedName>
</protein>
<reference evidence="2 4" key="2">
    <citation type="submission" date="2022-05" db="EMBL/GenBank/DDBJ databases">
        <title>Chromosome-level reference genomes for two strains of Caenorhabditis briggsae: an improved platform for comparative genomics.</title>
        <authorList>
            <person name="Stevens L."/>
            <person name="Andersen E.C."/>
        </authorList>
    </citation>
    <scope>NUCLEOTIDE SEQUENCE [LARGE SCALE GENOMIC DNA]</scope>
    <source>
        <strain evidence="2">QX1410_ONT</strain>
        <tissue evidence="2">Whole-organism</tissue>
    </source>
</reference>
<evidence type="ECO:0000256" key="1">
    <source>
        <dbReference type="SAM" id="Phobius"/>
    </source>
</evidence>
<reference evidence="3 5" key="1">
    <citation type="submission" date="2022-04" db="EMBL/GenBank/DDBJ databases">
        <title>Chromosome-level reference genomes for two strains of Caenorhabditis briggsae: an improved platform for comparative genomics.</title>
        <authorList>
            <person name="Stevens L."/>
            <person name="Andersen E."/>
        </authorList>
    </citation>
    <scope>NUCLEOTIDE SEQUENCE [LARGE SCALE GENOMIC DNA]</scope>
    <source>
        <strain evidence="3">VX34</strain>
        <tissue evidence="3">Whole-organism</tissue>
    </source>
</reference>
<keyword evidence="1" id="KW-0472">Membrane</keyword>
<keyword evidence="1" id="KW-0812">Transmembrane</keyword>
<feature type="transmembrane region" description="Helical" evidence="1">
    <location>
        <begin position="91"/>
        <end position="109"/>
    </location>
</feature>
<name>A0AAE8ZT69_CAEBR</name>
<keyword evidence="1" id="KW-1133">Transmembrane helix</keyword>
<sequence length="186" mass="21374">METINTPGNVVQQDTHIIAFRKFLKQWYNWYVVNAVEAGFVTSHLMFIATIRMQCPYMREQNIFAACFVIYNIAMAWILKKMKRDFGVVQILLLLVHLFGTIFCGLVFIEFFTTMMCPLEDCYSHVKERAADVSVYGQLQSLIWGVGVQVFFGYILSEHVLSFCATFRQLMLNTPEGAQPIATNAE</sequence>
<evidence type="ECO:0000313" key="5">
    <source>
        <dbReference type="Proteomes" id="UP000829354"/>
    </source>
</evidence>
<organism evidence="2 4">
    <name type="scientific">Caenorhabditis briggsae</name>
    <dbReference type="NCBI Taxonomy" id="6238"/>
    <lineage>
        <taxon>Eukaryota</taxon>
        <taxon>Metazoa</taxon>
        <taxon>Ecdysozoa</taxon>
        <taxon>Nematoda</taxon>
        <taxon>Chromadorea</taxon>
        <taxon>Rhabditida</taxon>
        <taxon>Rhabditina</taxon>
        <taxon>Rhabditomorpha</taxon>
        <taxon>Rhabditoidea</taxon>
        <taxon>Rhabditidae</taxon>
        <taxon>Peloderinae</taxon>
        <taxon>Caenorhabditis</taxon>
    </lineage>
</organism>
<dbReference type="AlphaFoldDB" id="A0AAE8ZT69"/>
<dbReference type="EMBL" id="CP090896">
    <property type="protein sequence ID" value="ULT82584.1"/>
    <property type="molecule type" value="Genomic_DNA"/>
</dbReference>
<dbReference type="Proteomes" id="UP000829354">
    <property type="component" value="Chromosome X"/>
</dbReference>
<gene>
    <name evidence="2" type="ORF">L3Y34_012086</name>
    <name evidence="3" type="ORF">L5515_017946</name>
</gene>
<evidence type="ECO:0000313" key="3">
    <source>
        <dbReference type="EMBL" id="UMM41885.1"/>
    </source>
</evidence>
<dbReference type="Proteomes" id="UP000827892">
    <property type="component" value="Chromosome X"/>
</dbReference>
<feature type="transmembrane region" description="Helical" evidence="1">
    <location>
        <begin position="63"/>
        <end position="79"/>
    </location>
</feature>
<evidence type="ECO:0008006" key="6">
    <source>
        <dbReference type="Google" id="ProtNLM"/>
    </source>
</evidence>
<accession>A0AAE8ZT69</accession>
<evidence type="ECO:0000313" key="2">
    <source>
        <dbReference type="EMBL" id="ULT82584.1"/>
    </source>
</evidence>